<name>A0A2K9P0Y3_9FIRM</name>
<dbReference type="Gene3D" id="3.30.450.20">
    <property type="entry name" value="PAS domain"/>
    <property type="match status" value="1"/>
</dbReference>
<dbReference type="Gene3D" id="3.20.20.450">
    <property type="entry name" value="EAL domain"/>
    <property type="match status" value="1"/>
</dbReference>
<keyword evidence="1" id="KW-0472">Membrane</keyword>
<dbReference type="NCBIfam" id="TIGR00254">
    <property type="entry name" value="GGDEF"/>
    <property type="match status" value="1"/>
</dbReference>
<dbReference type="SMART" id="SM00267">
    <property type="entry name" value="GGDEF"/>
    <property type="match status" value="1"/>
</dbReference>
<dbReference type="InterPro" id="IPR029787">
    <property type="entry name" value="Nucleotide_cyclase"/>
</dbReference>
<sequence length="680" mass="78085">MIGGLEEINYDTILPVLKTINDDNAFIRMGFVDKNGITMGVDIDGTQYKDIDISDKGFVEKVYAGERVITNTQKAEIGDLYVNFYAVPIIRGGRVISALCAVRAAESLHNILNNSVYAGNGFAHIVDSQGNYVIRSKRPTVDQNSPDIITPYNYDDSSKEKLKSDLRNGQAGNIEYYYNGEKRWAAYTPIGVNDWFVFCVVPSADISRYYSNMIIGIVGIILGSALLFLFLLIRIRRMGERSRRELEKLAFVDSLTGYRNEQKFMIDAEEAIRKNSEENYAILYADIKNFKYVNEIFGYDVGDKLLKYWADGINKTIRDGEVFARFNVDNLVSIRKYKVKDELKGFFETAKKRLCTYPDIQKYKFKIEMYMGIYLINQNDNISLRDMLNRANVAVKAIKNSGESRMVYYNDKMREEHLREIEMESRMETALDNGEFKMYLQPKIDCRTYKVAGAEALVRWKDPNKGIIPPSEFISLFERNGFIVSIDRFMLEEACRFYKRCLESGDVPGPISVNVSRKGLWQPDFVEFYTGTKERYNIPDGGIELEFTESFVFEDYKLFISSVSQLHKAGFSCSLDDFGAGQSSLNVLKNIPIDTLKLDMLFFRESNNSLRDKKLWKSIIEMAKALDMKTVSEGVENTEQVEYLKEIGCDLIQGFVFSKPLPAEEFISFIKNWRNDGDKQ</sequence>
<dbReference type="KEGG" id="mpec:B9O19_00739"/>
<accession>A0A2K9P0Y3</accession>
<dbReference type="Pfam" id="PF00563">
    <property type="entry name" value="EAL"/>
    <property type="match status" value="1"/>
</dbReference>
<dbReference type="SUPFAM" id="SSF55073">
    <property type="entry name" value="Nucleotide cyclase"/>
    <property type="match status" value="1"/>
</dbReference>
<dbReference type="InterPro" id="IPR001633">
    <property type="entry name" value="EAL_dom"/>
</dbReference>
<organism evidence="4 5">
    <name type="scientific">Monoglobus pectinilyticus</name>
    <dbReference type="NCBI Taxonomy" id="1981510"/>
    <lineage>
        <taxon>Bacteria</taxon>
        <taxon>Bacillati</taxon>
        <taxon>Bacillota</taxon>
        <taxon>Clostridia</taxon>
        <taxon>Monoglobales</taxon>
        <taxon>Monoglobaceae</taxon>
        <taxon>Monoglobus</taxon>
    </lineage>
</organism>
<protein>
    <submittedName>
        <fullName evidence="4">Diguanylate cyclase/phosphodiesterase with PAS/PAC sensor(S)</fullName>
    </submittedName>
</protein>
<dbReference type="CDD" id="cd01949">
    <property type="entry name" value="GGDEF"/>
    <property type="match status" value="1"/>
</dbReference>
<dbReference type="GO" id="GO:0071111">
    <property type="term" value="F:cyclic-guanylate-specific phosphodiesterase activity"/>
    <property type="evidence" value="ECO:0007669"/>
    <property type="project" value="InterPro"/>
</dbReference>
<evidence type="ECO:0000259" key="3">
    <source>
        <dbReference type="PROSITE" id="PS50887"/>
    </source>
</evidence>
<dbReference type="PANTHER" id="PTHR33121">
    <property type="entry name" value="CYCLIC DI-GMP PHOSPHODIESTERASE PDEF"/>
    <property type="match status" value="1"/>
</dbReference>
<reference evidence="4 5" key="1">
    <citation type="submission" date="2017-04" db="EMBL/GenBank/DDBJ databases">
        <title>Monoglobus pectinilyticus 14 draft genome.</title>
        <authorList>
            <person name="Kim C."/>
            <person name="Rosendale D.I."/>
            <person name="Kelly W.J."/>
            <person name="Tannock G.W."/>
            <person name="Patchett M.L."/>
            <person name="Jordens J.Z."/>
        </authorList>
    </citation>
    <scope>NUCLEOTIDE SEQUENCE [LARGE SCALE GENOMIC DNA]</scope>
    <source>
        <strain evidence="4 5">14</strain>
    </source>
</reference>
<dbReference type="PANTHER" id="PTHR33121:SF71">
    <property type="entry name" value="OXYGEN SENSOR PROTEIN DOSP"/>
    <property type="match status" value="1"/>
</dbReference>
<evidence type="ECO:0000259" key="2">
    <source>
        <dbReference type="PROSITE" id="PS50883"/>
    </source>
</evidence>
<keyword evidence="5" id="KW-1185">Reference proteome</keyword>
<gene>
    <name evidence="4" type="ORF">B9O19_00739</name>
</gene>
<evidence type="ECO:0000313" key="5">
    <source>
        <dbReference type="Proteomes" id="UP000235589"/>
    </source>
</evidence>
<feature type="transmembrane region" description="Helical" evidence="1">
    <location>
        <begin position="209"/>
        <end position="233"/>
    </location>
</feature>
<dbReference type="InterPro" id="IPR035919">
    <property type="entry name" value="EAL_sf"/>
</dbReference>
<dbReference type="Proteomes" id="UP000235589">
    <property type="component" value="Chromosome"/>
</dbReference>
<dbReference type="InterPro" id="IPR043128">
    <property type="entry name" value="Rev_trsase/Diguanyl_cyclase"/>
</dbReference>
<dbReference type="InterPro" id="IPR050706">
    <property type="entry name" value="Cyclic-di-GMP_PDE-like"/>
</dbReference>
<evidence type="ECO:0000313" key="4">
    <source>
        <dbReference type="EMBL" id="AUO18922.1"/>
    </source>
</evidence>
<dbReference type="CDD" id="cd12912">
    <property type="entry name" value="PDC2_MCP_like"/>
    <property type="match status" value="1"/>
</dbReference>
<dbReference type="SUPFAM" id="SSF141868">
    <property type="entry name" value="EAL domain-like"/>
    <property type="match status" value="1"/>
</dbReference>
<dbReference type="EMBL" id="CP020991">
    <property type="protein sequence ID" value="AUO18922.1"/>
    <property type="molecule type" value="Genomic_DNA"/>
</dbReference>
<feature type="domain" description="EAL" evidence="2">
    <location>
        <begin position="420"/>
        <end position="674"/>
    </location>
</feature>
<keyword evidence="1" id="KW-1133">Transmembrane helix</keyword>
<dbReference type="PROSITE" id="PS50883">
    <property type="entry name" value="EAL"/>
    <property type="match status" value="1"/>
</dbReference>
<dbReference type="CDD" id="cd01948">
    <property type="entry name" value="EAL"/>
    <property type="match status" value="1"/>
</dbReference>
<keyword evidence="1" id="KW-0812">Transmembrane</keyword>
<dbReference type="OrthoDB" id="9762141at2"/>
<dbReference type="Gene3D" id="3.30.70.270">
    <property type="match status" value="1"/>
</dbReference>
<dbReference type="SMART" id="SM00052">
    <property type="entry name" value="EAL"/>
    <property type="match status" value="1"/>
</dbReference>
<dbReference type="PROSITE" id="PS50887">
    <property type="entry name" value="GGDEF"/>
    <property type="match status" value="1"/>
</dbReference>
<evidence type="ECO:0000256" key="1">
    <source>
        <dbReference type="SAM" id="Phobius"/>
    </source>
</evidence>
<dbReference type="Pfam" id="PF00990">
    <property type="entry name" value="GGDEF"/>
    <property type="match status" value="1"/>
</dbReference>
<dbReference type="InterPro" id="IPR000160">
    <property type="entry name" value="GGDEF_dom"/>
</dbReference>
<feature type="domain" description="GGDEF" evidence="3">
    <location>
        <begin position="278"/>
        <end position="411"/>
    </location>
</feature>
<dbReference type="AlphaFoldDB" id="A0A2K9P0Y3"/>
<proteinExistence type="predicted"/>